<sequence length="73" mass="8036">MNVGVLDRWVRFVVGIVLVMAAFVSPLAELVAGWGAWKYALTAWGVVMLATALFRFCPAYTLLGIRTCPHKPL</sequence>
<evidence type="ECO:0000259" key="2">
    <source>
        <dbReference type="Pfam" id="PF11127"/>
    </source>
</evidence>
<keyword evidence="4" id="KW-1185">Reference proteome</keyword>
<keyword evidence="1" id="KW-0472">Membrane</keyword>
<organism evidence="3 4">
    <name type="scientific">Bosea rubneri</name>
    <dbReference type="NCBI Taxonomy" id="3075434"/>
    <lineage>
        <taxon>Bacteria</taxon>
        <taxon>Pseudomonadati</taxon>
        <taxon>Pseudomonadota</taxon>
        <taxon>Alphaproteobacteria</taxon>
        <taxon>Hyphomicrobiales</taxon>
        <taxon>Boseaceae</taxon>
        <taxon>Bosea</taxon>
    </lineage>
</organism>
<dbReference type="Pfam" id="PF11127">
    <property type="entry name" value="YgaP-like_TM"/>
    <property type="match status" value="1"/>
</dbReference>
<evidence type="ECO:0000256" key="1">
    <source>
        <dbReference type="SAM" id="Phobius"/>
    </source>
</evidence>
<feature type="domain" description="Inner membrane protein YgaP-like transmembrane" evidence="2">
    <location>
        <begin position="1"/>
        <end position="70"/>
    </location>
</feature>
<reference evidence="3 4" key="1">
    <citation type="submission" date="2023-09" db="EMBL/GenBank/DDBJ databases">
        <title>Whole genome shotgun sequencing (WGS) of Bosea sp. ZW T0_25, isolated from stored onions (Allium cepa).</title>
        <authorList>
            <person name="Stoll D.A."/>
            <person name="Huch M."/>
        </authorList>
    </citation>
    <scope>NUCLEOTIDE SEQUENCE [LARGE SCALE GENOMIC DNA]</scope>
    <source>
        <strain evidence="3 4">ZW T0_25</strain>
    </source>
</reference>
<name>A0ABU3S5A6_9HYPH</name>
<comment type="caution">
    <text evidence="3">The sequence shown here is derived from an EMBL/GenBank/DDBJ whole genome shotgun (WGS) entry which is preliminary data.</text>
</comment>
<gene>
    <name evidence="3" type="ORF">RKE40_06885</name>
</gene>
<dbReference type="InterPro" id="IPR021309">
    <property type="entry name" value="YgaP-like_TM"/>
</dbReference>
<dbReference type="Proteomes" id="UP001254257">
    <property type="component" value="Unassembled WGS sequence"/>
</dbReference>
<proteinExistence type="predicted"/>
<keyword evidence="1" id="KW-1133">Transmembrane helix</keyword>
<feature type="transmembrane region" description="Helical" evidence="1">
    <location>
        <begin position="12"/>
        <end position="37"/>
    </location>
</feature>
<accession>A0ABU3S5A6</accession>
<feature type="transmembrane region" description="Helical" evidence="1">
    <location>
        <begin position="43"/>
        <end position="63"/>
    </location>
</feature>
<keyword evidence="1" id="KW-0812">Transmembrane</keyword>
<dbReference type="RefSeq" id="WP_316017496.1">
    <property type="nucleotide sequence ID" value="NZ_JAWDID010000007.1"/>
</dbReference>
<evidence type="ECO:0000313" key="3">
    <source>
        <dbReference type="EMBL" id="MDU0339597.1"/>
    </source>
</evidence>
<protein>
    <submittedName>
        <fullName evidence="3">DUF2892 domain-containing protein</fullName>
    </submittedName>
</protein>
<evidence type="ECO:0000313" key="4">
    <source>
        <dbReference type="Proteomes" id="UP001254257"/>
    </source>
</evidence>
<dbReference type="EMBL" id="JAWDID010000007">
    <property type="protein sequence ID" value="MDU0339597.1"/>
    <property type="molecule type" value="Genomic_DNA"/>
</dbReference>